<evidence type="ECO:0000313" key="3">
    <source>
        <dbReference type="Proteomes" id="UP000000763"/>
    </source>
</evidence>
<evidence type="ECO:0008006" key="4">
    <source>
        <dbReference type="Google" id="ProtNLM"/>
    </source>
</evidence>
<dbReference type="AlphaFoldDB" id="Q8W2W2"/>
<keyword evidence="1" id="KW-0732">Signal</keyword>
<feature type="chain" id="PRO_5004315317" description="Secreted protein" evidence="1">
    <location>
        <begin position="25"/>
        <end position="102"/>
    </location>
</feature>
<evidence type="ECO:0000313" key="2">
    <source>
        <dbReference type="EMBL" id="AAL58151.1"/>
    </source>
</evidence>
<reference evidence="3" key="2">
    <citation type="journal article" date="2008" name="Nucleic Acids Res.">
        <title>The rice annotation project database (RAP-DB): 2008 update.</title>
        <authorList>
            <consortium name="The rice annotation project (RAP)"/>
        </authorList>
    </citation>
    <scope>GENOME REANNOTATION</scope>
    <source>
        <strain evidence="3">cv. Nipponbare</strain>
    </source>
</reference>
<reference evidence="3" key="1">
    <citation type="journal article" date="2005" name="Nature">
        <title>The map-based sequence of the rice genome.</title>
        <authorList>
            <consortium name="International rice genome sequencing project (IRGSP)"/>
            <person name="Matsumoto T."/>
            <person name="Wu J."/>
            <person name="Kanamori H."/>
            <person name="Katayose Y."/>
            <person name="Fujisawa M."/>
            <person name="Namiki N."/>
            <person name="Mizuno H."/>
            <person name="Yamamoto K."/>
            <person name="Antonio B.A."/>
            <person name="Baba T."/>
            <person name="Sakata K."/>
            <person name="Nagamura Y."/>
            <person name="Aoki H."/>
            <person name="Arikawa K."/>
            <person name="Arita K."/>
            <person name="Bito T."/>
            <person name="Chiden Y."/>
            <person name="Fujitsuka N."/>
            <person name="Fukunaka R."/>
            <person name="Hamada M."/>
            <person name="Harada C."/>
            <person name="Hayashi A."/>
            <person name="Hijishita S."/>
            <person name="Honda M."/>
            <person name="Hosokawa S."/>
            <person name="Ichikawa Y."/>
            <person name="Idonuma A."/>
            <person name="Iijima M."/>
            <person name="Ikeda M."/>
            <person name="Ikeno M."/>
            <person name="Ito K."/>
            <person name="Ito S."/>
            <person name="Ito T."/>
            <person name="Ito Y."/>
            <person name="Ito Y."/>
            <person name="Iwabuchi A."/>
            <person name="Kamiya K."/>
            <person name="Karasawa W."/>
            <person name="Kurita K."/>
            <person name="Katagiri S."/>
            <person name="Kikuta A."/>
            <person name="Kobayashi H."/>
            <person name="Kobayashi N."/>
            <person name="Machita K."/>
            <person name="Maehara T."/>
            <person name="Masukawa M."/>
            <person name="Mizubayashi T."/>
            <person name="Mukai Y."/>
            <person name="Nagasaki H."/>
            <person name="Nagata Y."/>
            <person name="Naito S."/>
            <person name="Nakashima M."/>
            <person name="Nakama Y."/>
            <person name="Nakamichi Y."/>
            <person name="Nakamura M."/>
            <person name="Meguro A."/>
            <person name="Negishi M."/>
            <person name="Ohta I."/>
            <person name="Ohta T."/>
            <person name="Okamoto M."/>
            <person name="Ono N."/>
            <person name="Saji S."/>
            <person name="Sakaguchi M."/>
            <person name="Sakai K."/>
            <person name="Shibata M."/>
            <person name="Shimokawa T."/>
            <person name="Song J."/>
            <person name="Takazaki Y."/>
            <person name="Terasawa K."/>
            <person name="Tsugane M."/>
            <person name="Tsuji K."/>
            <person name="Ueda S."/>
            <person name="Waki K."/>
            <person name="Yamagata H."/>
            <person name="Yamamoto M."/>
            <person name="Yamamoto S."/>
            <person name="Yamane H."/>
            <person name="Yoshiki S."/>
            <person name="Yoshihara R."/>
            <person name="Yukawa K."/>
            <person name="Zhong H."/>
            <person name="Yano M."/>
            <person name="Yuan Q."/>
            <person name="Ouyang S."/>
            <person name="Liu J."/>
            <person name="Jones K.M."/>
            <person name="Gansberger K."/>
            <person name="Moffat K."/>
            <person name="Hill J."/>
            <person name="Bera J."/>
            <person name="Fadrosh D."/>
            <person name="Jin S."/>
            <person name="Johri S."/>
            <person name="Kim M."/>
            <person name="Overton L."/>
            <person name="Reardon M."/>
            <person name="Tsitrin T."/>
            <person name="Vuong H."/>
            <person name="Weaver B."/>
            <person name="Ciecko A."/>
            <person name="Tallon L."/>
            <person name="Jackson J."/>
            <person name="Pai G."/>
            <person name="Aken S.V."/>
            <person name="Utterback T."/>
            <person name="Reidmuller S."/>
            <person name="Feldblyum T."/>
            <person name="Hsiao J."/>
            <person name="Zismann V."/>
            <person name="Iobst S."/>
            <person name="de Vazeille A.R."/>
            <person name="Buell C.R."/>
            <person name="Ying K."/>
            <person name="Li Y."/>
            <person name="Lu T."/>
            <person name="Huang Y."/>
            <person name="Zhao Q."/>
            <person name="Feng Q."/>
            <person name="Zhang L."/>
            <person name="Zhu J."/>
            <person name="Weng Q."/>
            <person name="Mu J."/>
            <person name="Lu Y."/>
            <person name="Fan D."/>
            <person name="Liu Y."/>
            <person name="Guan J."/>
            <person name="Zhang Y."/>
            <person name="Yu S."/>
            <person name="Liu X."/>
            <person name="Zhang Y."/>
            <person name="Hong G."/>
            <person name="Han B."/>
            <person name="Choisne N."/>
            <person name="Demange N."/>
            <person name="Orjeda G."/>
            <person name="Samain S."/>
            <person name="Cattolico L."/>
            <person name="Pelletier E."/>
            <person name="Couloux A."/>
            <person name="Segurens B."/>
            <person name="Wincker P."/>
            <person name="D'Hont A."/>
            <person name="Scarpelli C."/>
            <person name="Weissenbach J."/>
            <person name="Salanoubat M."/>
            <person name="Quetier F."/>
            <person name="Yu Y."/>
            <person name="Kim H.R."/>
            <person name="Rambo T."/>
            <person name="Currie J."/>
            <person name="Collura K."/>
            <person name="Luo M."/>
            <person name="Yang T."/>
            <person name="Ammiraju J.S.S."/>
            <person name="Engler F."/>
            <person name="Soderlund C."/>
            <person name="Wing R.A."/>
            <person name="Palmer L.E."/>
            <person name="de la Bastide M."/>
            <person name="Spiegel L."/>
            <person name="Nascimento L."/>
            <person name="Zutavern T."/>
            <person name="O'Shaughnessy A."/>
            <person name="Dike S."/>
            <person name="Dedhia N."/>
            <person name="Preston R."/>
            <person name="Balija V."/>
            <person name="McCombie W.R."/>
            <person name="Chow T."/>
            <person name="Chen H."/>
            <person name="Chung M."/>
            <person name="Chen C."/>
            <person name="Shaw J."/>
            <person name="Wu H."/>
            <person name="Hsiao K."/>
            <person name="Chao Y."/>
            <person name="Chu M."/>
            <person name="Cheng C."/>
            <person name="Hour A."/>
            <person name="Lee P."/>
            <person name="Lin S."/>
            <person name="Lin Y."/>
            <person name="Liou J."/>
            <person name="Liu S."/>
            <person name="Hsing Y."/>
            <person name="Raghuvanshi S."/>
            <person name="Mohanty A."/>
            <person name="Bharti A.K."/>
            <person name="Gaur A."/>
            <person name="Gupta V."/>
            <person name="Kumar D."/>
            <person name="Ravi V."/>
            <person name="Vij S."/>
            <person name="Kapur A."/>
            <person name="Khurana P."/>
            <person name="Khurana P."/>
            <person name="Khurana J.P."/>
            <person name="Tyagi A.K."/>
            <person name="Gaikwad K."/>
            <person name="Singh A."/>
            <person name="Dalal V."/>
            <person name="Srivastava S."/>
            <person name="Dixit A."/>
            <person name="Pal A.K."/>
            <person name="Ghazi I.A."/>
            <person name="Yadav M."/>
            <person name="Pandit A."/>
            <person name="Bhargava A."/>
            <person name="Sureshbabu K."/>
            <person name="Batra K."/>
            <person name="Sharma T.R."/>
            <person name="Mohapatra T."/>
            <person name="Singh N.K."/>
            <person name="Messing J."/>
            <person name="Nelson A.B."/>
            <person name="Fuks G."/>
            <person name="Kavchok S."/>
            <person name="Keizer G."/>
            <person name="Linton E."/>
            <person name="Llaca V."/>
            <person name="Song R."/>
            <person name="Tanyolac B."/>
            <person name="Young S."/>
            <person name="Ho-Il K."/>
            <person name="Hahn J.H."/>
            <person name="Sangsakoo G."/>
            <person name="Vanavichit A."/>
            <person name="de Mattos Luiz.A.T."/>
            <person name="Zimmer P.D."/>
            <person name="Malone G."/>
            <person name="Dellagostin O."/>
            <person name="de Oliveira A.C."/>
            <person name="Bevan M."/>
            <person name="Bancroft I."/>
            <person name="Minx P."/>
            <person name="Cordum H."/>
            <person name="Wilson R."/>
            <person name="Cheng Z."/>
            <person name="Jin W."/>
            <person name="Jiang J."/>
            <person name="Leong S.A."/>
            <person name="Iwama H."/>
            <person name="Gojobori T."/>
            <person name="Itoh T."/>
            <person name="Niimura Y."/>
            <person name="Fujii Y."/>
            <person name="Habara T."/>
            <person name="Sakai H."/>
            <person name="Sato Y."/>
            <person name="Wilson G."/>
            <person name="Kumar K."/>
            <person name="McCouch S."/>
            <person name="Juretic N."/>
            <person name="Hoen D."/>
            <person name="Wright S."/>
            <person name="Bruskiewich R."/>
            <person name="Bureau T."/>
            <person name="Miyao A."/>
            <person name="Hirochika H."/>
            <person name="Nishikawa T."/>
            <person name="Kadowaki K."/>
            <person name="Sugiura M."/>
            <person name="Burr B."/>
            <person name="Sasaki T."/>
        </authorList>
    </citation>
    <scope>NUCLEOTIDE SEQUENCE [LARGE SCALE GENOMIC DNA]</scope>
    <source>
        <strain evidence="3">cv. Nipponbare</strain>
    </source>
</reference>
<feature type="signal peptide" evidence="1">
    <location>
        <begin position="1"/>
        <end position="24"/>
    </location>
</feature>
<name>Q8W2W2_ORYSJ</name>
<sequence>MRLGPWLHVVLALVAAAVQGPCWCQCSATHRAWGAVILCDRSDRAVVAGQTGYMCAVRLASLRSDRPTLCDSMPRESICGDGPGVGLGIRRRPWWSEIMRDT</sequence>
<dbReference type="EMBL" id="AC093093">
    <property type="protein sequence ID" value="AAL58151.1"/>
    <property type="molecule type" value="Genomic_DNA"/>
</dbReference>
<accession>Q8W2W2</accession>
<dbReference type="Proteomes" id="UP000000763">
    <property type="component" value="Chromosome 10"/>
</dbReference>
<evidence type="ECO:0000256" key="1">
    <source>
        <dbReference type="SAM" id="SignalP"/>
    </source>
</evidence>
<gene>
    <name evidence="2" type="primary">OSJNBb0076H04.12</name>
</gene>
<organism evidence="2 3">
    <name type="scientific">Oryza sativa subsp. japonica</name>
    <name type="common">Rice</name>
    <dbReference type="NCBI Taxonomy" id="39947"/>
    <lineage>
        <taxon>Eukaryota</taxon>
        <taxon>Viridiplantae</taxon>
        <taxon>Streptophyta</taxon>
        <taxon>Embryophyta</taxon>
        <taxon>Tracheophyta</taxon>
        <taxon>Spermatophyta</taxon>
        <taxon>Magnoliopsida</taxon>
        <taxon>Liliopsida</taxon>
        <taxon>Poales</taxon>
        <taxon>Poaceae</taxon>
        <taxon>BOP clade</taxon>
        <taxon>Oryzoideae</taxon>
        <taxon>Oryzeae</taxon>
        <taxon>Oryzinae</taxon>
        <taxon>Oryza</taxon>
        <taxon>Oryza sativa</taxon>
    </lineage>
</organism>
<protein>
    <recommendedName>
        <fullName evidence="4">Secreted protein</fullName>
    </recommendedName>
</protein>
<proteinExistence type="predicted"/>